<dbReference type="InterPro" id="IPR020845">
    <property type="entry name" value="AMP-binding_CS"/>
</dbReference>
<comment type="caution">
    <text evidence="7">The sequence shown here is derived from an EMBL/GenBank/DDBJ whole genome shotgun (WGS) entry which is preliminary data.</text>
</comment>
<dbReference type="PROSITE" id="PS00455">
    <property type="entry name" value="AMP_BINDING"/>
    <property type="match status" value="1"/>
</dbReference>
<keyword evidence="3" id="KW-0547">Nucleotide-binding</keyword>
<evidence type="ECO:0000259" key="5">
    <source>
        <dbReference type="Pfam" id="PF00501"/>
    </source>
</evidence>
<dbReference type="Pfam" id="PF00501">
    <property type="entry name" value="AMP-binding"/>
    <property type="match status" value="1"/>
</dbReference>
<dbReference type="Gene3D" id="3.30.300.30">
    <property type="match status" value="1"/>
</dbReference>
<organism evidence="7 8">
    <name type="scientific">Delitschia confertaspora ATCC 74209</name>
    <dbReference type="NCBI Taxonomy" id="1513339"/>
    <lineage>
        <taxon>Eukaryota</taxon>
        <taxon>Fungi</taxon>
        <taxon>Dikarya</taxon>
        <taxon>Ascomycota</taxon>
        <taxon>Pezizomycotina</taxon>
        <taxon>Dothideomycetes</taxon>
        <taxon>Pleosporomycetidae</taxon>
        <taxon>Pleosporales</taxon>
        <taxon>Delitschiaceae</taxon>
        <taxon>Delitschia</taxon>
    </lineage>
</organism>
<dbReference type="OrthoDB" id="10253869at2759"/>
<proteinExistence type="inferred from homology"/>
<sequence>METLPLALPAAAAGLAYLNGRFAVSYDWALLSSYVESQVGGVVRQYKDNLNLFYELEAHAQSSRANHPFVKYNGRSWTYSEVYGMSLKYGTWFNSKGVQKDEVVAMDFTNSEVFIWVWFGLWSIGAKPAFINYNLTGKPLLHTIKTSTARLVVVDQESRHKFSDEVMVEHGFAPKKQVESGSQEKQANFEYLEAMSTGNPTKEFSGSTAGVEPSKTLEIVFFDQALEAHIESNIQGIRKPNEARSDQKLPDMAMLIYTSGTTGLPKPAVFSWGKANLGARFLTGWLPLKKSDNVYTCMPLYHSAASIVAVCATLHGGSTITIGKRFSHKTFWPEVRASNATIIHYVGEACRYLLSAPPSPEDKNHNIRLAYGNGLRPDVWGPFKERFGIPTICEFYSATESPSGMFNRSTNSFSAGAIGRNGTLATLLVGPSLTVVKIDQDSEPPVPVRDPTTGLCMIADWNEPGELMYKLDPANVEKKFQGYFGNDKATNSKVIRNVKAKGDAYFRSGDILRWDKEGRWWFVDRIGDTFRWKAENVSTAEVSEALGKHDAVEEANVYGVLVPNHDGRAGCAAVVLKDKALLPPSPSTSSARFPGLSPQPSKETLRSVAQHLINSLPKFAVPIFLRVTRSMHTTGTNKHQKHIFQTEGIDVERVERAGDGLYWLREGVYERFTGRDLERIRGNEVKL</sequence>
<protein>
    <submittedName>
        <fullName evidence="7">Acetyl-CoA synthetase-like protein</fullName>
    </submittedName>
</protein>
<comment type="similarity">
    <text evidence="1">Belongs to the ATP-dependent AMP-binding enzyme family.</text>
</comment>
<gene>
    <name evidence="7" type="ORF">GQ43DRAFT_467782</name>
</gene>
<dbReference type="FunFam" id="3.30.300.30:FF:000002">
    <property type="entry name" value="Long-chain fatty acid transport protein 1"/>
    <property type="match status" value="1"/>
</dbReference>
<dbReference type="GO" id="GO:0044539">
    <property type="term" value="P:long-chain fatty acid import into cell"/>
    <property type="evidence" value="ECO:0007669"/>
    <property type="project" value="TreeGrafter"/>
</dbReference>
<feature type="domain" description="AMP-binding enzyme C-terminal" evidence="6">
    <location>
        <begin position="541"/>
        <end position="638"/>
    </location>
</feature>
<dbReference type="EMBL" id="ML993848">
    <property type="protein sequence ID" value="KAF2205933.1"/>
    <property type="molecule type" value="Genomic_DNA"/>
</dbReference>
<dbReference type="GO" id="GO:0009898">
    <property type="term" value="C:cytoplasmic side of plasma membrane"/>
    <property type="evidence" value="ECO:0007669"/>
    <property type="project" value="TreeGrafter"/>
</dbReference>
<name>A0A9P4K0L0_9PLEO</name>
<evidence type="ECO:0000313" key="8">
    <source>
        <dbReference type="Proteomes" id="UP000799536"/>
    </source>
</evidence>
<dbReference type="GO" id="GO:0005811">
    <property type="term" value="C:lipid droplet"/>
    <property type="evidence" value="ECO:0007669"/>
    <property type="project" value="TreeGrafter"/>
</dbReference>
<dbReference type="PANTHER" id="PTHR43107">
    <property type="entry name" value="LONG-CHAIN FATTY ACID TRANSPORT PROTEIN"/>
    <property type="match status" value="1"/>
</dbReference>
<evidence type="ECO:0000256" key="4">
    <source>
        <dbReference type="ARBA" id="ARBA00022840"/>
    </source>
</evidence>
<dbReference type="InterPro" id="IPR025110">
    <property type="entry name" value="AMP-bd_C"/>
</dbReference>
<dbReference type="GO" id="GO:0004467">
    <property type="term" value="F:long-chain fatty acid-CoA ligase activity"/>
    <property type="evidence" value="ECO:0007669"/>
    <property type="project" value="TreeGrafter"/>
</dbReference>
<dbReference type="InterPro" id="IPR000873">
    <property type="entry name" value="AMP-dep_synth/lig_dom"/>
</dbReference>
<evidence type="ECO:0000256" key="1">
    <source>
        <dbReference type="ARBA" id="ARBA00006432"/>
    </source>
</evidence>
<evidence type="ECO:0000313" key="7">
    <source>
        <dbReference type="EMBL" id="KAF2205933.1"/>
    </source>
</evidence>
<dbReference type="Gene3D" id="3.40.50.12780">
    <property type="entry name" value="N-terminal domain of ligase-like"/>
    <property type="match status" value="1"/>
</dbReference>
<feature type="domain" description="AMP-dependent synthetase/ligase" evidence="5">
    <location>
        <begin position="58"/>
        <end position="447"/>
    </location>
</feature>
<accession>A0A9P4K0L0</accession>
<dbReference type="SUPFAM" id="SSF56801">
    <property type="entry name" value="Acetyl-CoA synthetase-like"/>
    <property type="match status" value="1"/>
</dbReference>
<dbReference type="GO" id="GO:0005777">
    <property type="term" value="C:peroxisome"/>
    <property type="evidence" value="ECO:0007669"/>
    <property type="project" value="TreeGrafter"/>
</dbReference>
<keyword evidence="4" id="KW-0067">ATP-binding</keyword>
<dbReference type="GO" id="GO:0005524">
    <property type="term" value="F:ATP binding"/>
    <property type="evidence" value="ECO:0007669"/>
    <property type="project" value="UniProtKB-KW"/>
</dbReference>
<dbReference type="GO" id="GO:0005324">
    <property type="term" value="F:long-chain fatty acid transmembrane transporter activity"/>
    <property type="evidence" value="ECO:0007669"/>
    <property type="project" value="TreeGrafter"/>
</dbReference>
<dbReference type="AlphaFoldDB" id="A0A9P4K0L0"/>
<evidence type="ECO:0000259" key="6">
    <source>
        <dbReference type="Pfam" id="PF13193"/>
    </source>
</evidence>
<keyword evidence="8" id="KW-1185">Reference proteome</keyword>
<dbReference type="InterPro" id="IPR042099">
    <property type="entry name" value="ANL_N_sf"/>
</dbReference>
<keyword evidence="2" id="KW-0436">Ligase</keyword>
<reference evidence="7" key="1">
    <citation type="journal article" date="2020" name="Stud. Mycol.">
        <title>101 Dothideomycetes genomes: a test case for predicting lifestyles and emergence of pathogens.</title>
        <authorList>
            <person name="Haridas S."/>
            <person name="Albert R."/>
            <person name="Binder M."/>
            <person name="Bloem J."/>
            <person name="Labutti K."/>
            <person name="Salamov A."/>
            <person name="Andreopoulos B."/>
            <person name="Baker S."/>
            <person name="Barry K."/>
            <person name="Bills G."/>
            <person name="Bluhm B."/>
            <person name="Cannon C."/>
            <person name="Castanera R."/>
            <person name="Culley D."/>
            <person name="Daum C."/>
            <person name="Ezra D."/>
            <person name="Gonzalez J."/>
            <person name="Henrissat B."/>
            <person name="Kuo A."/>
            <person name="Liang C."/>
            <person name="Lipzen A."/>
            <person name="Lutzoni F."/>
            <person name="Magnuson J."/>
            <person name="Mondo S."/>
            <person name="Nolan M."/>
            <person name="Ohm R."/>
            <person name="Pangilinan J."/>
            <person name="Park H.-J."/>
            <person name="Ramirez L."/>
            <person name="Alfaro M."/>
            <person name="Sun H."/>
            <person name="Tritt A."/>
            <person name="Yoshinaga Y."/>
            <person name="Zwiers L.-H."/>
            <person name="Turgeon B."/>
            <person name="Goodwin S."/>
            <person name="Spatafora J."/>
            <person name="Crous P."/>
            <person name="Grigoriev I."/>
        </authorList>
    </citation>
    <scope>NUCLEOTIDE SEQUENCE</scope>
    <source>
        <strain evidence="7">ATCC 74209</strain>
    </source>
</reference>
<dbReference type="Proteomes" id="UP000799536">
    <property type="component" value="Unassembled WGS sequence"/>
</dbReference>
<dbReference type="InterPro" id="IPR045851">
    <property type="entry name" value="AMP-bd_C_sf"/>
</dbReference>
<dbReference type="PANTHER" id="PTHR43107:SF15">
    <property type="entry name" value="FATTY ACID TRANSPORT PROTEIN 3, ISOFORM A"/>
    <property type="match status" value="1"/>
</dbReference>
<evidence type="ECO:0000256" key="3">
    <source>
        <dbReference type="ARBA" id="ARBA00022741"/>
    </source>
</evidence>
<dbReference type="Pfam" id="PF13193">
    <property type="entry name" value="AMP-binding_C"/>
    <property type="match status" value="1"/>
</dbReference>
<evidence type="ECO:0000256" key="2">
    <source>
        <dbReference type="ARBA" id="ARBA00022598"/>
    </source>
</evidence>